<proteinExistence type="predicted"/>
<keyword evidence="2" id="KW-1185">Reference proteome</keyword>
<dbReference type="RefSeq" id="XP_007389101.1">
    <property type="nucleotide sequence ID" value="XM_007389039.1"/>
</dbReference>
<reference evidence="2" key="1">
    <citation type="journal article" date="2012" name="Science">
        <title>The Paleozoic origin of enzymatic lignin decomposition reconstructed from 31 fungal genomes.</title>
        <authorList>
            <person name="Floudas D."/>
            <person name="Binder M."/>
            <person name="Riley R."/>
            <person name="Barry K."/>
            <person name="Blanchette R.A."/>
            <person name="Henrissat B."/>
            <person name="Martinez A.T."/>
            <person name="Otillar R."/>
            <person name="Spatafora J.W."/>
            <person name="Yadav J.S."/>
            <person name="Aerts A."/>
            <person name="Benoit I."/>
            <person name="Boyd A."/>
            <person name="Carlson A."/>
            <person name="Copeland A."/>
            <person name="Coutinho P.M."/>
            <person name="de Vries R.P."/>
            <person name="Ferreira P."/>
            <person name="Findley K."/>
            <person name="Foster B."/>
            <person name="Gaskell J."/>
            <person name="Glotzer D."/>
            <person name="Gorecki P."/>
            <person name="Heitman J."/>
            <person name="Hesse C."/>
            <person name="Hori C."/>
            <person name="Igarashi K."/>
            <person name="Jurgens J.A."/>
            <person name="Kallen N."/>
            <person name="Kersten P."/>
            <person name="Kohler A."/>
            <person name="Kuees U."/>
            <person name="Kumar T.K.A."/>
            <person name="Kuo A."/>
            <person name="LaButti K."/>
            <person name="Larrondo L.F."/>
            <person name="Lindquist E."/>
            <person name="Ling A."/>
            <person name="Lombard V."/>
            <person name="Lucas S."/>
            <person name="Lundell T."/>
            <person name="Martin R."/>
            <person name="McLaughlin D.J."/>
            <person name="Morgenstern I."/>
            <person name="Morin E."/>
            <person name="Murat C."/>
            <person name="Nagy L.G."/>
            <person name="Nolan M."/>
            <person name="Ohm R.A."/>
            <person name="Patyshakuliyeva A."/>
            <person name="Rokas A."/>
            <person name="Ruiz-Duenas F.J."/>
            <person name="Sabat G."/>
            <person name="Salamov A."/>
            <person name="Samejima M."/>
            <person name="Schmutz J."/>
            <person name="Slot J.C."/>
            <person name="St John F."/>
            <person name="Stenlid J."/>
            <person name="Sun H."/>
            <person name="Sun S."/>
            <person name="Syed K."/>
            <person name="Tsang A."/>
            <person name="Wiebenga A."/>
            <person name="Young D."/>
            <person name="Pisabarro A."/>
            <person name="Eastwood D.C."/>
            <person name="Martin F."/>
            <person name="Cullen D."/>
            <person name="Grigoriev I.V."/>
            <person name="Hibbett D.S."/>
        </authorList>
    </citation>
    <scope>NUCLEOTIDE SEQUENCE [LARGE SCALE GENOMIC DNA]</scope>
    <source>
        <strain evidence="2">HHB-11173 SS5</strain>
    </source>
</reference>
<name>R7S193_PUNST</name>
<sequence length="65" mass="6941">MPSVAPNGPFKDLRSSRCAHGLFADGIPVSGEYDRSRLGEQVNYAAPSTPSDVVAEVYQSASDLR</sequence>
<dbReference type="HOGENOM" id="CLU_2850773_0_0_1"/>
<gene>
    <name evidence="1" type="ORF">PUNSTDRAFT_56055</name>
</gene>
<dbReference type="GeneID" id="18884074"/>
<dbReference type="AlphaFoldDB" id="R7S193"/>
<evidence type="ECO:0000313" key="2">
    <source>
        <dbReference type="Proteomes" id="UP000054196"/>
    </source>
</evidence>
<organism evidence="1 2">
    <name type="scientific">Punctularia strigosozonata (strain HHB-11173)</name>
    <name type="common">White-rot fungus</name>
    <dbReference type="NCBI Taxonomy" id="741275"/>
    <lineage>
        <taxon>Eukaryota</taxon>
        <taxon>Fungi</taxon>
        <taxon>Dikarya</taxon>
        <taxon>Basidiomycota</taxon>
        <taxon>Agaricomycotina</taxon>
        <taxon>Agaricomycetes</taxon>
        <taxon>Corticiales</taxon>
        <taxon>Punctulariaceae</taxon>
        <taxon>Punctularia</taxon>
    </lineage>
</organism>
<dbReference type="EMBL" id="JH687560">
    <property type="protein sequence ID" value="EIN03614.1"/>
    <property type="molecule type" value="Genomic_DNA"/>
</dbReference>
<accession>R7S193</accession>
<evidence type="ECO:0000313" key="1">
    <source>
        <dbReference type="EMBL" id="EIN03614.1"/>
    </source>
</evidence>
<protein>
    <submittedName>
        <fullName evidence="1">Uncharacterized protein</fullName>
    </submittedName>
</protein>
<dbReference type="KEGG" id="psq:PUNSTDRAFT_56055"/>
<dbReference type="Proteomes" id="UP000054196">
    <property type="component" value="Unassembled WGS sequence"/>
</dbReference>